<evidence type="ECO:0000256" key="3">
    <source>
        <dbReference type="ARBA" id="ARBA00022475"/>
    </source>
</evidence>
<keyword evidence="4 7" id="KW-0812">Transmembrane</keyword>
<dbReference type="InterPro" id="IPR032808">
    <property type="entry name" value="DoxX"/>
</dbReference>
<dbReference type="Pfam" id="PF07681">
    <property type="entry name" value="DoxX"/>
    <property type="match status" value="1"/>
</dbReference>
<evidence type="ECO:0000256" key="1">
    <source>
        <dbReference type="ARBA" id="ARBA00004651"/>
    </source>
</evidence>
<gene>
    <name evidence="8" type="ORF">GBM95_03400</name>
</gene>
<dbReference type="RefSeq" id="WP_152157797.1">
    <property type="nucleotide sequence ID" value="NZ_WEHX01000011.1"/>
</dbReference>
<evidence type="ECO:0000256" key="7">
    <source>
        <dbReference type="SAM" id="Phobius"/>
    </source>
</evidence>
<organism evidence="8 9">
    <name type="scientific">Sutterella seckii</name>
    <dbReference type="NCBI Taxonomy" id="1944635"/>
    <lineage>
        <taxon>Bacteria</taxon>
        <taxon>Pseudomonadati</taxon>
        <taxon>Pseudomonadota</taxon>
        <taxon>Betaproteobacteria</taxon>
        <taxon>Burkholderiales</taxon>
        <taxon>Sutterellaceae</taxon>
        <taxon>Sutterella</taxon>
    </lineage>
</organism>
<dbReference type="GO" id="GO:0005886">
    <property type="term" value="C:plasma membrane"/>
    <property type="evidence" value="ECO:0007669"/>
    <property type="project" value="UniProtKB-SubCell"/>
</dbReference>
<comment type="subcellular location">
    <subcellularLocation>
        <location evidence="1">Cell membrane</location>
        <topology evidence="1">Multi-pass membrane protein</topology>
    </subcellularLocation>
</comment>
<proteinExistence type="inferred from homology"/>
<dbReference type="EMBL" id="WEHX01000011">
    <property type="protein sequence ID" value="KAB7662157.1"/>
    <property type="molecule type" value="Genomic_DNA"/>
</dbReference>
<keyword evidence="3" id="KW-1003">Cell membrane</keyword>
<feature type="transmembrane region" description="Helical" evidence="7">
    <location>
        <begin position="54"/>
        <end position="73"/>
    </location>
</feature>
<reference evidence="8 9" key="1">
    <citation type="submission" date="2019-10" db="EMBL/GenBank/DDBJ databases">
        <title>Genome diversity of Sutterella seckii.</title>
        <authorList>
            <person name="Chaplin A.V."/>
            <person name="Sokolova S.R."/>
            <person name="Mosin K.A."/>
            <person name="Ivanova E.L."/>
            <person name="Kochetkova T.O."/>
            <person name="Goltsov A.Y."/>
            <person name="Trofimov D.Y."/>
            <person name="Efimov B.A."/>
        </authorList>
    </citation>
    <scope>NUCLEOTIDE SEQUENCE [LARGE SCALE GENOMIC DNA]</scope>
    <source>
        <strain evidence="8 9">ASD393</strain>
    </source>
</reference>
<comment type="similarity">
    <text evidence="2">Belongs to the DoxX family.</text>
</comment>
<evidence type="ECO:0000256" key="6">
    <source>
        <dbReference type="ARBA" id="ARBA00023136"/>
    </source>
</evidence>
<dbReference type="PANTHER" id="PTHR33452:SF1">
    <property type="entry name" value="INNER MEMBRANE PROTEIN YPHA-RELATED"/>
    <property type="match status" value="1"/>
</dbReference>
<sequence length="138" mass="14742">MSRLFTNSALSTSFGLLFLRIALAGSLLTHGIAKIENFSALSNSFPDPFGTEHLTALLLAIFAEVVCSIFVLIGLWTRAALIPLICTFLTIAFVVLAGKDFGAREMPLLYLFGFATLFFTGAGSFSLSGLTRAAARKA</sequence>
<name>A0A6I1ENT9_9BURK</name>
<evidence type="ECO:0000256" key="2">
    <source>
        <dbReference type="ARBA" id="ARBA00006679"/>
    </source>
</evidence>
<evidence type="ECO:0000256" key="4">
    <source>
        <dbReference type="ARBA" id="ARBA00022692"/>
    </source>
</evidence>
<dbReference type="InterPro" id="IPR051907">
    <property type="entry name" value="DoxX-like_oxidoreductase"/>
</dbReference>
<keyword evidence="5 7" id="KW-1133">Transmembrane helix</keyword>
<protein>
    <submittedName>
        <fullName evidence="8">DoxX family protein</fullName>
    </submittedName>
</protein>
<keyword evidence="6 7" id="KW-0472">Membrane</keyword>
<feature type="transmembrane region" description="Helical" evidence="7">
    <location>
        <begin position="80"/>
        <end position="97"/>
    </location>
</feature>
<evidence type="ECO:0000256" key="5">
    <source>
        <dbReference type="ARBA" id="ARBA00022989"/>
    </source>
</evidence>
<dbReference type="Proteomes" id="UP000430564">
    <property type="component" value="Unassembled WGS sequence"/>
</dbReference>
<dbReference type="AlphaFoldDB" id="A0A6I1ENT9"/>
<dbReference type="PANTHER" id="PTHR33452">
    <property type="entry name" value="OXIDOREDUCTASE CATD-RELATED"/>
    <property type="match status" value="1"/>
</dbReference>
<accession>A0A6I1ENT9</accession>
<dbReference type="OrthoDB" id="9813193at2"/>
<comment type="caution">
    <text evidence="8">The sequence shown here is derived from an EMBL/GenBank/DDBJ whole genome shotgun (WGS) entry which is preliminary data.</text>
</comment>
<evidence type="ECO:0000313" key="8">
    <source>
        <dbReference type="EMBL" id="KAB7662157.1"/>
    </source>
</evidence>
<feature type="transmembrane region" description="Helical" evidence="7">
    <location>
        <begin position="109"/>
        <end position="130"/>
    </location>
</feature>
<evidence type="ECO:0000313" key="9">
    <source>
        <dbReference type="Proteomes" id="UP000430564"/>
    </source>
</evidence>